<dbReference type="PANTHER" id="PTHR23513:SF6">
    <property type="entry name" value="MAJOR FACILITATOR SUPERFAMILY ASSOCIATED DOMAIN-CONTAINING PROTEIN"/>
    <property type="match status" value="1"/>
</dbReference>
<dbReference type="InterPro" id="IPR020846">
    <property type="entry name" value="MFS_dom"/>
</dbReference>
<feature type="transmembrane region" description="Helical" evidence="7">
    <location>
        <begin position="215"/>
        <end position="240"/>
    </location>
</feature>
<evidence type="ECO:0000256" key="5">
    <source>
        <dbReference type="ARBA" id="ARBA00022989"/>
    </source>
</evidence>
<accession>A0A382AAR0</accession>
<organism evidence="9">
    <name type="scientific">marine metagenome</name>
    <dbReference type="NCBI Taxonomy" id="408172"/>
    <lineage>
        <taxon>unclassified sequences</taxon>
        <taxon>metagenomes</taxon>
        <taxon>ecological metagenomes</taxon>
    </lineage>
</organism>
<dbReference type="InterPro" id="IPR010290">
    <property type="entry name" value="TM_effector"/>
</dbReference>
<feature type="domain" description="Major facilitator superfamily (MFS) profile" evidence="8">
    <location>
        <begin position="5"/>
        <end position="394"/>
    </location>
</feature>
<dbReference type="GO" id="GO:0022857">
    <property type="term" value="F:transmembrane transporter activity"/>
    <property type="evidence" value="ECO:0007669"/>
    <property type="project" value="InterPro"/>
</dbReference>
<feature type="transmembrane region" description="Helical" evidence="7">
    <location>
        <begin position="307"/>
        <end position="328"/>
    </location>
</feature>
<feature type="transmembrane region" description="Helical" evidence="7">
    <location>
        <begin position="252"/>
        <end position="273"/>
    </location>
</feature>
<evidence type="ECO:0000256" key="6">
    <source>
        <dbReference type="ARBA" id="ARBA00023136"/>
    </source>
</evidence>
<gene>
    <name evidence="9" type="ORF">METZ01_LOCUS151469</name>
</gene>
<dbReference type="PROSITE" id="PS50850">
    <property type="entry name" value="MFS"/>
    <property type="match status" value="1"/>
</dbReference>
<evidence type="ECO:0000256" key="3">
    <source>
        <dbReference type="ARBA" id="ARBA00022475"/>
    </source>
</evidence>
<sequence>MLAKEYRLFWIAAFFSNMGMWALVYGRLWLMRTMTDSEIMLGLVSSANLAPVLLLSIFGGLIADKYNRLKILRSTRFLFSIMTLLTGFLIFFKVMNPIILILISTITGILLAIDIPSRSSMIAKLVTKDQLATAISMYSIVFGVSAIVGPSLFHPIVNYFGLSGIFFIIGIFYLLTFVTLIKMNLSIHNPTKEIKSYKVFDELYIAAKYLVKTPILFIILSIGILEGITAGSIDVLIPAITTDILNGTSKTYGNLLLIGGISGLFSTSFLILYGDKINKYTFYVFSGLLYCLALIILGSNFGMDKIFYIFFIIAAARVIHQTMGTTIIQSRVKEEFRGRVLSILNLSWGAGAIGSVFIGFLAESFSINFAIFFAGVISFIVLSIGGFAILYKYK</sequence>
<keyword evidence="5 7" id="KW-1133">Transmembrane helix</keyword>
<keyword evidence="2" id="KW-0813">Transport</keyword>
<dbReference type="GO" id="GO:0005886">
    <property type="term" value="C:plasma membrane"/>
    <property type="evidence" value="ECO:0007669"/>
    <property type="project" value="UniProtKB-SubCell"/>
</dbReference>
<dbReference type="Gene3D" id="1.20.1250.20">
    <property type="entry name" value="MFS general substrate transporter like domains"/>
    <property type="match status" value="1"/>
</dbReference>
<feature type="transmembrane region" description="Helical" evidence="7">
    <location>
        <begin position="98"/>
        <end position="115"/>
    </location>
</feature>
<name>A0A382AAR0_9ZZZZ</name>
<dbReference type="Pfam" id="PF05977">
    <property type="entry name" value="MFS_3"/>
    <property type="match status" value="1"/>
</dbReference>
<feature type="transmembrane region" description="Helical" evidence="7">
    <location>
        <begin position="75"/>
        <end position="92"/>
    </location>
</feature>
<dbReference type="PANTHER" id="PTHR23513">
    <property type="entry name" value="INTEGRAL MEMBRANE EFFLUX PROTEIN-RELATED"/>
    <property type="match status" value="1"/>
</dbReference>
<dbReference type="AlphaFoldDB" id="A0A382AAR0"/>
<evidence type="ECO:0000256" key="4">
    <source>
        <dbReference type="ARBA" id="ARBA00022692"/>
    </source>
</evidence>
<feature type="transmembrane region" description="Helical" evidence="7">
    <location>
        <begin position="367"/>
        <end position="391"/>
    </location>
</feature>
<evidence type="ECO:0000259" key="8">
    <source>
        <dbReference type="PROSITE" id="PS50850"/>
    </source>
</evidence>
<dbReference type="CDD" id="cd06173">
    <property type="entry name" value="MFS_MefA_like"/>
    <property type="match status" value="1"/>
</dbReference>
<feature type="transmembrane region" description="Helical" evidence="7">
    <location>
        <begin position="280"/>
        <end position="301"/>
    </location>
</feature>
<keyword evidence="3" id="KW-1003">Cell membrane</keyword>
<evidence type="ECO:0000256" key="1">
    <source>
        <dbReference type="ARBA" id="ARBA00004651"/>
    </source>
</evidence>
<evidence type="ECO:0000256" key="7">
    <source>
        <dbReference type="SAM" id="Phobius"/>
    </source>
</evidence>
<evidence type="ECO:0000256" key="2">
    <source>
        <dbReference type="ARBA" id="ARBA00022448"/>
    </source>
</evidence>
<keyword evidence="4 7" id="KW-0812">Transmembrane</keyword>
<feature type="transmembrane region" description="Helical" evidence="7">
    <location>
        <begin position="7"/>
        <end position="27"/>
    </location>
</feature>
<reference evidence="9" key="1">
    <citation type="submission" date="2018-05" db="EMBL/GenBank/DDBJ databases">
        <authorList>
            <person name="Lanie J.A."/>
            <person name="Ng W.-L."/>
            <person name="Kazmierczak K.M."/>
            <person name="Andrzejewski T.M."/>
            <person name="Davidsen T.M."/>
            <person name="Wayne K.J."/>
            <person name="Tettelin H."/>
            <person name="Glass J.I."/>
            <person name="Rusch D."/>
            <person name="Podicherti R."/>
            <person name="Tsui H.-C.T."/>
            <person name="Winkler M.E."/>
        </authorList>
    </citation>
    <scope>NUCLEOTIDE SEQUENCE</scope>
</reference>
<keyword evidence="6 7" id="KW-0472">Membrane</keyword>
<dbReference type="SUPFAM" id="SSF103473">
    <property type="entry name" value="MFS general substrate transporter"/>
    <property type="match status" value="1"/>
</dbReference>
<dbReference type="EMBL" id="UINC01024621">
    <property type="protein sequence ID" value="SVA98615.1"/>
    <property type="molecule type" value="Genomic_DNA"/>
</dbReference>
<protein>
    <recommendedName>
        <fullName evidence="8">Major facilitator superfamily (MFS) profile domain-containing protein</fullName>
    </recommendedName>
</protein>
<evidence type="ECO:0000313" key="9">
    <source>
        <dbReference type="EMBL" id="SVA98615.1"/>
    </source>
</evidence>
<feature type="transmembrane region" description="Helical" evidence="7">
    <location>
        <begin position="135"/>
        <end position="153"/>
    </location>
</feature>
<feature type="transmembrane region" description="Helical" evidence="7">
    <location>
        <begin position="159"/>
        <end position="181"/>
    </location>
</feature>
<proteinExistence type="predicted"/>
<comment type="subcellular location">
    <subcellularLocation>
        <location evidence="1">Cell membrane</location>
        <topology evidence="1">Multi-pass membrane protein</topology>
    </subcellularLocation>
</comment>
<feature type="transmembrane region" description="Helical" evidence="7">
    <location>
        <begin position="340"/>
        <end position="361"/>
    </location>
</feature>
<dbReference type="InterPro" id="IPR036259">
    <property type="entry name" value="MFS_trans_sf"/>
</dbReference>
<feature type="transmembrane region" description="Helical" evidence="7">
    <location>
        <begin position="39"/>
        <end position="63"/>
    </location>
</feature>